<dbReference type="Gene3D" id="3.40.50.1010">
    <property type="entry name" value="5'-nuclease"/>
    <property type="match status" value="1"/>
</dbReference>
<sequence>MGIRGLMSFVEDYSNEFFVDLKLRNTKIIIDGYSLFHRLCFNSDLELRYGGDYDSFADVVQKFFESLFACHICPYVVLDGGCDISDKKLTTLKDRAREKIQAARSLSLGGGGNVCPLLIREVFIQVLIRLKVCFVQSFSEADRDIMTLANHWNCPVLSSDSDFCIFDLKSGFCSLNSFQWRNLNTIKDTQDYYIPARSFSLDAFCHYFNNMNKTLLPLFAVLCGNDHVNLPIMETFLSKVRLPLSSKGRRYHRVLGLLNWLSHFEDPTEALDNVLKSLPKKNRENVKELLCCSMEEYQQSRVKLQDFFQYGTYVCTDALDLGLPEWVLAALAKGQLPPFISDALVLRRTFLHTQVENMQQPNAHRISQPIRQIIYGLLLNAPSRPQDISQNTLPSQLLAFNEVERINTNIKTSTVYAKLLLKDHCDLSKLAELPLARRQMLLLEALKVKQVVLESIPTFLKLPIAVTCYWLQSTEAKAKLQHLQALLLGMLREPLHAIINSPEKCGPRTQAGSVPCFLLFVKGNEDQQRGGAKMLYEELQEVKAPMQPGPRVDLDTAHVFCQWQSCLQMGLYLNQLLSTPLPEPNLTWLYNGSLVHGLCRRLLASTSAESLLSLCPEAKQLYEHLFNATRSYAPAELFLPKTKSKSKKRRQKKKAGSLGNTADTRHCCDRSNRFGLLMLENLEEHVENSELE</sequence>
<name>A0ABQ0F5W9_APOSI</name>
<evidence type="ECO:0000256" key="1">
    <source>
        <dbReference type="ARBA" id="ARBA00007398"/>
    </source>
</evidence>
<comment type="similarity">
    <text evidence="1">Belongs to the asteroid family.</text>
</comment>
<evidence type="ECO:0000313" key="4">
    <source>
        <dbReference type="Proteomes" id="UP001623349"/>
    </source>
</evidence>
<reference evidence="3 4" key="1">
    <citation type="submission" date="2024-08" db="EMBL/GenBank/DDBJ databases">
        <title>The draft genome of Apodemus speciosus.</title>
        <authorList>
            <person name="Nabeshima K."/>
            <person name="Suzuki S."/>
            <person name="Onuma M."/>
        </authorList>
    </citation>
    <scope>NUCLEOTIDE SEQUENCE [LARGE SCALE GENOMIC DNA]</scope>
    <source>
        <strain evidence="3">IB14-021</strain>
    </source>
</reference>
<feature type="compositionally biased region" description="Basic residues" evidence="2">
    <location>
        <begin position="642"/>
        <end position="655"/>
    </location>
</feature>
<organism evidence="3 4">
    <name type="scientific">Apodemus speciosus</name>
    <name type="common">Large Japanese field mouse</name>
    <dbReference type="NCBI Taxonomy" id="105296"/>
    <lineage>
        <taxon>Eukaryota</taxon>
        <taxon>Metazoa</taxon>
        <taxon>Chordata</taxon>
        <taxon>Craniata</taxon>
        <taxon>Vertebrata</taxon>
        <taxon>Euteleostomi</taxon>
        <taxon>Mammalia</taxon>
        <taxon>Eutheria</taxon>
        <taxon>Euarchontoglires</taxon>
        <taxon>Glires</taxon>
        <taxon>Rodentia</taxon>
        <taxon>Myomorpha</taxon>
        <taxon>Muroidea</taxon>
        <taxon>Muridae</taxon>
        <taxon>Murinae</taxon>
        <taxon>Apodemus</taxon>
    </lineage>
</organism>
<dbReference type="PANTHER" id="PTHR15665">
    <property type="entry name" value="ASTEROID PROTEIN"/>
    <property type="match status" value="1"/>
</dbReference>
<dbReference type="InterPro" id="IPR029060">
    <property type="entry name" value="PIN-like_dom_sf"/>
</dbReference>
<protein>
    <submittedName>
        <fullName evidence="3">Protein asteroid homolog 1</fullName>
    </submittedName>
</protein>
<dbReference type="SUPFAM" id="SSF88723">
    <property type="entry name" value="PIN domain-like"/>
    <property type="match status" value="1"/>
</dbReference>
<gene>
    <name evidence="3" type="ORF">APTSU1_000984100</name>
</gene>
<dbReference type="PANTHER" id="PTHR15665:SF1">
    <property type="entry name" value="PROTEIN ASTEROID HOMOLOG 1"/>
    <property type="match status" value="1"/>
</dbReference>
<comment type="caution">
    <text evidence="3">The sequence shown here is derived from an EMBL/GenBank/DDBJ whole genome shotgun (WGS) entry which is preliminary data.</text>
</comment>
<dbReference type="EMBL" id="BAAFST010000009">
    <property type="protein sequence ID" value="GAB1294608.1"/>
    <property type="molecule type" value="Genomic_DNA"/>
</dbReference>
<proteinExistence type="inferred from homology"/>
<feature type="region of interest" description="Disordered" evidence="2">
    <location>
        <begin position="642"/>
        <end position="662"/>
    </location>
</feature>
<evidence type="ECO:0000256" key="2">
    <source>
        <dbReference type="SAM" id="MobiDB-lite"/>
    </source>
</evidence>
<accession>A0ABQ0F5W9</accession>
<dbReference type="InterPro" id="IPR026832">
    <property type="entry name" value="Asteroid"/>
</dbReference>
<dbReference type="Proteomes" id="UP001623349">
    <property type="component" value="Unassembled WGS sequence"/>
</dbReference>
<keyword evidence="4" id="KW-1185">Reference proteome</keyword>
<evidence type="ECO:0000313" key="3">
    <source>
        <dbReference type="EMBL" id="GAB1294608.1"/>
    </source>
</evidence>